<dbReference type="Pfam" id="PF07555">
    <property type="entry name" value="NAGidase"/>
    <property type="match status" value="1"/>
</dbReference>
<evidence type="ECO:0000256" key="5">
    <source>
        <dbReference type="SAM" id="SignalP"/>
    </source>
</evidence>
<gene>
    <name evidence="8" type="ORF">EV207_13911</name>
</gene>
<keyword evidence="5" id="KW-0732">Signal</keyword>
<reference evidence="8 9" key="1">
    <citation type="submission" date="2019-03" db="EMBL/GenBank/DDBJ databases">
        <title>Genomic Encyclopedia of Type Strains, Phase IV (KMG-IV): sequencing the most valuable type-strain genomes for metagenomic binning, comparative biology and taxonomic classification.</title>
        <authorList>
            <person name="Goeker M."/>
        </authorList>
    </citation>
    <scope>NUCLEOTIDE SEQUENCE [LARGE SCALE GENOMIC DNA]</scope>
    <source>
        <strain evidence="8 9">DSM 19377</strain>
    </source>
</reference>
<proteinExistence type="inferred from homology"/>
<feature type="active site" description="Proton donor" evidence="3">
    <location>
        <position position="309"/>
    </location>
</feature>
<evidence type="ECO:0000259" key="7">
    <source>
        <dbReference type="PROSITE" id="PS52009"/>
    </source>
</evidence>
<dbReference type="PANTHER" id="PTHR13170">
    <property type="entry name" value="O-GLCNACASE"/>
    <property type="match status" value="1"/>
</dbReference>
<dbReference type="PANTHER" id="PTHR13170:SF16">
    <property type="entry name" value="PROTEIN O-GLCNACASE"/>
    <property type="match status" value="1"/>
</dbReference>
<dbReference type="PROSITE" id="PS52009">
    <property type="entry name" value="GH84"/>
    <property type="match status" value="1"/>
</dbReference>
<dbReference type="Pfam" id="PF21774">
    <property type="entry name" value="NagJ_C"/>
    <property type="match status" value="1"/>
</dbReference>
<evidence type="ECO:0000313" key="8">
    <source>
        <dbReference type="EMBL" id="TCP21869.1"/>
    </source>
</evidence>
<dbReference type="InterPro" id="IPR015882">
    <property type="entry name" value="HEX_bac_N"/>
</dbReference>
<dbReference type="Gene3D" id="1.20.58.460">
    <property type="entry name" value="Hyaluronidase post-catalytic domain-like"/>
    <property type="match status" value="1"/>
</dbReference>
<dbReference type="Pfam" id="PF00754">
    <property type="entry name" value="F5_F8_type_C"/>
    <property type="match status" value="1"/>
</dbReference>
<evidence type="ECO:0000256" key="4">
    <source>
        <dbReference type="SAM" id="MobiDB-lite"/>
    </source>
</evidence>
<protein>
    <submittedName>
        <fullName evidence="8">Hyaluronoglucosaminidase</fullName>
    </submittedName>
</protein>
<dbReference type="Gene3D" id="2.60.120.260">
    <property type="entry name" value="Galactose-binding domain-like"/>
    <property type="match status" value="1"/>
</dbReference>
<dbReference type="EMBL" id="SLXK01000039">
    <property type="protein sequence ID" value="TCP21869.1"/>
    <property type="molecule type" value="Genomic_DNA"/>
</dbReference>
<keyword evidence="2 3" id="KW-0326">Glycosidase</keyword>
<feature type="domain" description="GH84" evidence="7">
    <location>
        <begin position="194"/>
        <end position="474"/>
    </location>
</feature>
<dbReference type="GO" id="GO:0005975">
    <property type="term" value="P:carbohydrate metabolic process"/>
    <property type="evidence" value="ECO:0007669"/>
    <property type="project" value="UniProtKB-ARBA"/>
</dbReference>
<dbReference type="InterPro" id="IPR008979">
    <property type="entry name" value="Galactose-bd-like_sf"/>
</dbReference>
<feature type="domain" description="F5/8 type C" evidence="6">
    <location>
        <begin position="627"/>
        <end position="765"/>
    </location>
</feature>
<dbReference type="InterPro" id="IPR011496">
    <property type="entry name" value="O-GlcNAcase_cat"/>
</dbReference>
<dbReference type="GO" id="GO:1901135">
    <property type="term" value="P:carbohydrate derivative metabolic process"/>
    <property type="evidence" value="ECO:0007669"/>
    <property type="project" value="UniProtKB-ARBA"/>
</dbReference>
<dbReference type="Gene3D" id="3.20.20.80">
    <property type="entry name" value="Glycosidases"/>
    <property type="match status" value="1"/>
</dbReference>
<keyword evidence="9" id="KW-1185">Reference proteome</keyword>
<dbReference type="AlphaFoldDB" id="A0A4R2NJW7"/>
<organism evidence="8 9">
    <name type="scientific">Scopulibacillus darangshiensis</name>
    <dbReference type="NCBI Taxonomy" id="442528"/>
    <lineage>
        <taxon>Bacteria</taxon>
        <taxon>Bacillati</taxon>
        <taxon>Bacillota</taxon>
        <taxon>Bacilli</taxon>
        <taxon>Bacillales</taxon>
        <taxon>Sporolactobacillaceae</taxon>
        <taxon>Scopulibacillus</taxon>
    </lineage>
</organism>
<dbReference type="InterPro" id="IPR049019">
    <property type="entry name" value="NagJ-like_helical"/>
</dbReference>
<dbReference type="InterPro" id="IPR029018">
    <property type="entry name" value="Hex-like_dom2"/>
</dbReference>
<comment type="similarity">
    <text evidence="3">Belongs to the glycosyl hydrolase 84 family.</text>
</comment>
<evidence type="ECO:0000256" key="2">
    <source>
        <dbReference type="ARBA" id="ARBA00023295"/>
    </source>
</evidence>
<dbReference type="Gene3D" id="3.30.379.10">
    <property type="entry name" value="Chitobiase/beta-hexosaminidase domain 2-like"/>
    <property type="match status" value="1"/>
</dbReference>
<feature type="signal peptide" evidence="5">
    <location>
        <begin position="1"/>
        <end position="31"/>
    </location>
</feature>
<dbReference type="InterPro" id="IPR051822">
    <property type="entry name" value="Glycosyl_Hydrolase_84"/>
</dbReference>
<evidence type="ECO:0000256" key="3">
    <source>
        <dbReference type="PROSITE-ProRule" id="PRU01353"/>
    </source>
</evidence>
<name>A0A4R2NJW7_9BACL</name>
<comment type="caution">
    <text evidence="8">The sequence shown here is derived from an EMBL/GenBank/DDBJ whole genome shotgun (WGS) entry which is preliminary data.</text>
</comment>
<dbReference type="SUPFAM" id="SSF51445">
    <property type="entry name" value="(Trans)glycosidases"/>
    <property type="match status" value="1"/>
</dbReference>
<feature type="region of interest" description="Disordered" evidence="4">
    <location>
        <begin position="31"/>
        <end position="51"/>
    </location>
</feature>
<accession>A0A4R2NJW7</accession>
<dbReference type="SUPFAM" id="SSF55545">
    <property type="entry name" value="beta-N-acetylhexosaminidase-like domain"/>
    <property type="match status" value="1"/>
</dbReference>
<dbReference type="OrthoDB" id="9760892at2"/>
<dbReference type="PROSITE" id="PS50022">
    <property type="entry name" value="FA58C_3"/>
    <property type="match status" value="1"/>
</dbReference>
<dbReference type="Pfam" id="PF02838">
    <property type="entry name" value="Glyco_hydro_20b"/>
    <property type="match status" value="1"/>
</dbReference>
<sequence>MLQKQLHTVVRKVICLCLGLILLLPAMPGTAKQTDAKEKPETPVINPTPQHMKVTGKGFPLTPIVGLVVGDDTDQSAIDVVEKTLKHAGVKKIVRKKADESTPNTPITIWLGSLSDNPTAKKALKNATTEGLKKEGYVLATGIGSNKNHKGIILAGKDKTGTFYAAQTFAQLIQKKKGRDHVPSVVIVDWPQMPTRGAIEGFYGTPWSHEDRMDQMAFYGKYKFNDYIYAPKDDPYHREKWREPYPKDKLNQIGELVNKAKENHVNFTFAISPGNSICFSDDSDFQALVDKANSVWDKGVRSFAIFLDDINPDLRCDADKAMFGGDQSPAAAAQSYLLNRFNKEFIKTHEGAKRLVTVPTEYWQSGTSPYRERFADLVDQDVIVQWTGIGVVAPTITSEDAEKISGIFKHDLLIWDNYPVNDFDRNRLFLGPLVGRDADLTDHGVIGLTANPMNEAEASKIPLYTIADYTWNPDAYKPKKSWNRSIQAFGGDAADALKTFAENSYSSQLNDKESLTIAPLIEKFWDRYDSDNVKPVAAQLIKEFEKLQTVPEDLRQNLDNQNFLDEVAPYLKKLDIYGEAGKAAVKLKMAQKQGDDKEIKKQQNILESMMDQARAIPQKMSEGVIPEFLKQVAWGPNLALKQQVLVNNYWNNLESVNGEKAVDGDYNTRWATGDGVKSGWLEVTFPKEMTFNQTVLRECKQFGDRIQKYEIQYWDGSGWKTVHSGGVPKDIQIDKFEPVTAKKIRLNITSATFEPTIWEFEVYNTNF</sequence>
<dbReference type="GO" id="GO:0015929">
    <property type="term" value="F:hexosaminidase activity"/>
    <property type="evidence" value="ECO:0007669"/>
    <property type="project" value="UniProtKB-ARBA"/>
</dbReference>
<dbReference type="SUPFAM" id="SSF140657">
    <property type="entry name" value="Hyaluronidase post-catalytic domain-like"/>
    <property type="match status" value="1"/>
</dbReference>
<dbReference type="InterPro" id="IPR000421">
    <property type="entry name" value="FA58C"/>
</dbReference>
<evidence type="ECO:0000259" key="6">
    <source>
        <dbReference type="PROSITE" id="PS50022"/>
    </source>
</evidence>
<keyword evidence="1 3" id="KW-0378">Hydrolase</keyword>
<feature type="chain" id="PRO_5039521437" evidence="5">
    <location>
        <begin position="32"/>
        <end position="767"/>
    </location>
</feature>
<evidence type="ECO:0000313" key="9">
    <source>
        <dbReference type="Proteomes" id="UP000295416"/>
    </source>
</evidence>
<dbReference type="SUPFAM" id="SSF49785">
    <property type="entry name" value="Galactose-binding domain-like"/>
    <property type="match status" value="1"/>
</dbReference>
<evidence type="ECO:0000256" key="1">
    <source>
        <dbReference type="ARBA" id="ARBA00022801"/>
    </source>
</evidence>
<dbReference type="Proteomes" id="UP000295416">
    <property type="component" value="Unassembled WGS sequence"/>
</dbReference>
<dbReference type="InterPro" id="IPR017853">
    <property type="entry name" value="GH"/>
</dbReference>
<dbReference type="RefSeq" id="WP_132747663.1">
    <property type="nucleotide sequence ID" value="NZ_SLXK01000039.1"/>
</dbReference>